<accession>A0AAU9XS80</accession>
<proteinExistence type="predicted"/>
<feature type="compositionally biased region" description="Acidic residues" evidence="1">
    <location>
        <begin position="222"/>
        <end position="239"/>
    </location>
</feature>
<evidence type="ECO:0000313" key="2">
    <source>
        <dbReference type="EMBL" id="CAH3157287.1"/>
    </source>
</evidence>
<reference evidence="2 3" key="1">
    <citation type="submission" date="2022-05" db="EMBL/GenBank/DDBJ databases">
        <authorList>
            <consortium name="Genoscope - CEA"/>
            <person name="William W."/>
        </authorList>
    </citation>
    <scope>NUCLEOTIDE SEQUENCE [LARGE SCALE GENOMIC DNA]</scope>
</reference>
<protein>
    <submittedName>
        <fullName evidence="2">Uncharacterized protein</fullName>
    </submittedName>
</protein>
<organism evidence="2 3">
    <name type="scientific">Pocillopora meandrina</name>
    <dbReference type="NCBI Taxonomy" id="46732"/>
    <lineage>
        <taxon>Eukaryota</taxon>
        <taxon>Metazoa</taxon>
        <taxon>Cnidaria</taxon>
        <taxon>Anthozoa</taxon>
        <taxon>Hexacorallia</taxon>
        <taxon>Scleractinia</taxon>
        <taxon>Astrocoeniina</taxon>
        <taxon>Pocilloporidae</taxon>
        <taxon>Pocillopora</taxon>
    </lineage>
</organism>
<sequence length="258" mass="29059">MLCVSSVNTYFKNTVAEVRQHYKMKETAATNGPEGTVSSKTQESLVLLERCMEQLRDNVKNVNEDYLDDIDLRTLLTTQVENLHAVSHFKNETFTALQHAQDFGTISKESLKRTPKWGAKYFTLQKSYYPVPKSGVELRDVNLMKASPAGNLDPNIEAAIKELVDRVTFQEDVQDDPGTGNEERVDQDTNIPRATNEVPRITFVDESMLGVVAVGDVRDLPEQEDEFDTDSEGDADNDTDITFSRFGCATRAHFRLDL</sequence>
<keyword evidence="3" id="KW-1185">Reference proteome</keyword>
<dbReference type="AlphaFoldDB" id="A0AAU9XS80"/>
<gene>
    <name evidence="2" type="ORF">PMEA_00029949</name>
</gene>
<feature type="region of interest" description="Disordered" evidence="1">
    <location>
        <begin position="219"/>
        <end position="240"/>
    </location>
</feature>
<dbReference type="Proteomes" id="UP001159428">
    <property type="component" value="Unassembled WGS sequence"/>
</dbReference>
<name>A0AAU9XS80_9CNID</name>
<comment type="caution">
    <text evidence="2">The sequence shown here is derived from an EMBL/GenBank/DDBJ whole genome shotgun (WGS) entry which is preliminary data.</text>
</comment>
<evidence type="ECO:0000313" key="3">
    <source>
        <dbReference type="Proteomes" id="UP001159428"/>
    </source>
</evidence>
<evidence type="ECO:0000256" key="1">
    <source>
        <dbReference type="SAM" id="MobiDB-lite"/>
    </source>
</evidence>
<dbReference type="EMBL" id="CALNXJ010000063">
    <property type="protein sequence ID" value="CAH3157287.1"/>
    <property type="molecule type" value="Genomic_DNA"/>
</dbReference>